<organism evidence="7 8">
    <name type="scientific">Aquipuribacter hungaricus</name>
    <dbReference type="NCBI Taxonomy" id="545624"/>
    <lineage>
        <taxon>Bacteria</taxon>
        <taxon>Bacillati</taxon>
        <taxon>Actinomycetota</taxon>
        <taxon>Actinomycetes</taxon>
        <taxon>Micrococcales</taxon>
        <taxon>Intrasporangiaceae</taxon>
        <taxon>Aquipuribacter</taxon>
    </lineage>
</organism>
<name>A0ABV7WDG9_9MICO</name>
<dbReference type="EMBL" id="JBHRWW010000003">
    <property type="protein sequence ID" value="MFC3687873.1"/>
    <property type="molecule type" value="Genomic_DNA"/>
</dbReference>
<feature type="transmembrane region" description="Helical" evidence="6">
    <location>
        <begin position="125"/>
        <end position="147"/>
    </location>
</feature>
<accession>A0ABV7WDG9</accession>
<evidence type="ECO:0000256" key="6">
    <source>
        <dbReference type="SAM" id="Phobius"/>
    </source>
</evidence>
<evidence type="ECO:0000256" key="5">
    <source>
        <dbReference type="SAM" id="MobiDB-lite"/>
    </source>
</evidence>
<proteinExistence type="predicted"/>
<comment type="caution">
    <text evidence="7">The sequence shown here is derived from an EMBL/GenBank/DDBJ whole genome shotgun (WGS) entry which is preliminary data.</text>
</comment>
<keyword evidence="4 6" id="KW-0472">Membrane</keyword>
<dbReference type="RefSeq" id="WP_340292632.1">
    <property type="nucleotide sequence ID" value="NZ_JBBEOI010000078.1"/>
</dbReference>
<evidence type="ECO:0000256" key="2">
    <source>
        <dbReference type="ARBA" id="ARBA00022692"/>
    </source>
</evidence>
<dbReference type="InterPro" id="IPR019109">
    <property type="entry name" value="MamF_MmsF"/>
</dbReference>
<feature type="region of interest" description="Disordered" evidence="5">
    <location>
        <begin position="1"/>
        <end position="78"/>
    </location>
</feature>
<feature type="compositionally biased region" description="Gly residues" evidence="5">
    <location>
        <begin position="15"/>
        <end position="28"/>
    </location>
</feature>
<feature type="compositionally biased region" description="Gly residues" evidence="5">
    <location>
        <begin position="38"/>
        <end position="53"/>
    </location>
</feature>
<sequence length="190" mass="19652">MTDPTTPDPSQPTPGGYGQPGQPGGYGQPGPAQPGPYGQPGYGQPGQPGGYGQPGPAQPGPYGQPGQPGGYPPPAAYQAAPVTVSDERTWAALGHAGGILLGPVAGLVVYLVYKDRSAYLRAQGAEALNFQITMVIGYLVASVLAGISFGLLFFLPFAVWVLQIVFGIIAAVAANKHEAYRYPFSLRLVK</sequence>
<comment type="subcellular location">
    <subcellularLocation>
        <location evidence="1">Membrane</location>
        <topology evidence="1">Multi-pass membrane protein</topology>
    </subcellularLocation>
</comment>
<gene>
    <name evidence="7" type="ORF">ACFOLH_05905</name>
</gene>
<reference evidence="8" key="1">
    <citation type="journal article" date="2019" name="Int. J. Syst. Evol. Microbiol.">
        <title>The Global Catalogue of Microorganisms (GCM) 10K type strain sequencing project: providing services to taxonomists for standard genome sequencing and annotation.</title>
        <authorList>
            <consortium name="The Broad Institute Genomics Platform"/>
            <consortium name="The Broad Institute Genome Sequencing Center for Infectious Disease"/>
            <person name="Wu L."/>
            <person name="Ma J."/>
        </authorList>
    </citation>
    <scope>NUCLEOTIDE SEQUENCE [LARGE SCALE GENOMIC DNA]</scope>
    <source>
        <strain evidence="8">NCAIM B.02333</strain>
    </source>
</reference>
<dbReference type="Pfam" id="PF09685">
    <property type="entry name" value="MamF_MmsF"/>
    <property type="match status" value="1"/>
</dbReference>
<feature type="transmembrane region" description="Helical" evidence="6">
    <location>
        <begin position="90"/>
        <end position="113"/>
    </location>
</feature>
<feature type="compositionally biased region" description="Pro residues" evidence="5">
    <location>
        <begin position="1"/>
        <end position="12"/>
    </location>
</feature>
<feature type="transmembrane region" description="Helical" evidence="6">
    <location>
        <begin position="153"/>
        <end position="174"/>
    </location>
</feature>
<evidence type="ECO:0000256" key="3">
    <source>
        <dbReference type="ARBA" id="ARBA00022989"/>
    </source>
</evidence>
<evidence type="ECO:0000256" key="1">
    <source>
        <dbReference type="ARBA" id="ARBA00004141"/>
    </source>
</evidence>
<evidence type="ECO:0000313" key="8">
    <source>
        <dbReference type="Proteomes" id="UP001595685"/>
    </source>
</evidence>
<evidence type="ECO:0000256" key="4">
    <source>
        <dbReference type="ARBA" id="ARBA00023136"/>
    </source>
</evidence>
<dbReference type="Proteomes" id="UP001595685">
    <property type="component" value="Unassembled WGS sequence"/>
</dbReference>
<evidence type="ECO:0000313" key="7">
    <source>
        <dbReference type="EMBL" id="MFC3687873.1"/>
    </source>
</evidence>
<keyword evidence="3 6" id="KW-1133">Transmembrane helix</keyword>
<keyword evidence="2 6" id="KW-0812">Transmembrane</keyword>
<keyword evidence="8" id="KW-1185">Reference proteome</keyword>
<protein>
    <submittedName>
        <fullName evidence="7">DUF4870 domain-containing protein</fullName>
    </submittedName>
</protein>